<dbReference type="EMBL" id="BTPU01000092">
    <property type="protein sequence ID" value="GMQ65006.1"/>
    <property type="molecule type" value="Genomic_DNA"/>
</dbReference>
<evidence type="ECO:0000313" key="1">
    <source>
        <dbReference type="EMBL" id="GMQ65006.1"/>
    </source>
</evidence>
<protein>
    <submittedName>
        <fullName evidence="1">ABC transporter permease subunit</fullName>
    </submittedName>
</protein>
<gene>
    <name evidence="1" type="ORF">AN2V17_42480</name>
</gene>
<organism evidence="1 2">
    <name type="scientific">Vallitalea maricola</name>
    <dbReference type="NCBI Taxonomy" id="3074433"/>
    <lineage>
        <taxon>Bacteria</taxon>
        <taxon>Bacillati</taxon>
        <taxon>Bacillota</taxon>
        <taxon>Clostridia</taxon>
        <taxon>Lachnospirales</taxon>
        <taxon>Vallitaleaceae</taxon>
        <taxon>Vallitalea</taxon>
    </lineage>
</organism>
<accession>A0ACB5UPX1</accession>
<name>A0ACB5UPX1_9FIRM</name>
<evidence type="ECO:0000313" key="2">
    <source>
        <dbReference type="Proteomes" id="UP001374599"/>
    </source>
</evidence>
<sequence length="320" mass="36213">MIGQKINANRSSHKSNYSQSKFKKQLPLHMMMLIPVILVIIYCYGPMLGILISFQDYVPSTNGFFYSLINGKWIGLDMFKYIFKMPDFPSIVWNTFFIATMKIVAKIIFPLIFALLLNEVKRSWFKKSVQTITFLPYFLSWVILGGILLEIFSPRTGIVNQIIGYFGMEAKYFFGDPKTFPYMLVLTDLWKDIGFNTIILLAALTSIDPTLYEAAAIDGAGRLKQTLHITLPGISSIVVLIAILGLGNIMNAGFDQIFVLYGPSVYSTGDIIDTYTYRMGINNGQFSLATAVGLFKSVVSFVMLTISYWIANKYSDYRIF</sequence>
<comment type="caution">
    <text evidence="1">The sequence shown here is derived from an EMBL/GenBank/DDBJ whole genome shotgun (WGS) entry which is preliminary data.</text>
</comment>
<proteinExistence type="predicted"/>
<dbReference type="Proteomes" id="UP001374599">
    <property type="component" value="Unassembled WGS sequence"/>
</dbReference>
<keyword evidence="2" id="KW-1185">Reference proteome</keyword>
<reference evidence="1" key="1">
    <citation type="submission" date="2023-09" db="EMBL/GenBank/DDBJ databases">
        <title>Vallitalea sediminicola and Vallitalea maricola sp. nov., anaerobic bacteria isolated from marine sediment.</title>
        <authorList>
            <person name="Hirano S."/>
            <person name="Maeda A."/>
            <person name="Terahara T."/>
            <person name="Mori K."/>
            <person name="Hamada M."/>
            <person name="Matsumoto R."/>
            <person name="Kobayashi T."/>
        </authorList>
    </citation>
    <scope>NUCLEOTIDE SEQUENCE</scope>
    <source>
        <strain evidence="1">AN17-2</strain>
    </source>
</reference>